<protein>
    <recommendedName>
        <fullName evidence="2">C2H2-type domain-containing protein</fullName>
    </recommendedName>
</protein>
<sequence>MSSVGPDHPYDIDLAISHLLSEQVDIQSRLTVLFEIKHALDPRHELTMLRHKLRVLEDLSEQHGLLARVQVLSELEEARALQYRCECIAVVCLQQHVDVLEALRQSMSSAPPGFAAWLEKHVEKHDPILSNRRARGDPTTAAPSFTNSYRCSNEKCLHFVYGFADRKERDEHAKLHGPTTKKEQDDSVTHGPKAPLSHIPELSSSQPELPGPHPLSQLPRPTPPAQIPRPAVLSSLPPLSLPPQQRERRDPFTTAYTFAGARAGASRGSIDSEVDPLLPPLKRSRVGRPRLESIGELRLFRDNDPCLRCRTANKECDNNQPCGLCVSQPLGPREEFWRALGCHRGSITSFADMLLPASSPMQTRTPTASPLSQRKGINDYLQRTFPFFNQAAVAVQASLDFNDRFWASGELDPRQGPTLGGPDTTSQAPPILCAIVSSWNVQGTSYSLLELLGVSGCLSASREAEEAKYPVLYHAKLLLREIAFYAILMPDPAIRRLDPAPYRPPPEDVDLEEHINLLHECLTRFLQCLESILARRSTQQPREWLAVFFSLCIFSVVRTMLLDINMQFSPNQVSRLQVSLSGEPRPTIHSVYKALVHLFISSGPSFLDTDLSRLPPEDAAFYHNTHRVVSRDTWTARHFTSTADFLFSLGDGEPGRYEFNGFFKQKPRQQTELPHPDDGQLPPLLASGHGPRRSVPDIPRAPETMGPQPEYTDDRSLPAQQLTVDFTTSPSPIDPNRLRRHTVAETPAYPGEDGQAFLGPTLEPAKFKPVYQRPPVRRVFCVKCNENPEGFRGEHELRRHTEAKHAALVKRWVCSAPDELRSVSPQPVVPLSSCKACMTQKHYGAYYNAAAHLRRAHFNPHRGGRASGDWPPMTILKDWMREVRQPIDSITIHDSSSEGEDDDLKPPGIEYYGSPGTGRPMVLEAVKLAPSQSGTSIFSSPSEGPWSTGGQTSPSTRPAENRSRCPHPECGRVFKDLAAHMLTHQEERPEKCPIESCEYHTKGFARKYDKNRHALTHYKGTMVCPFCPGTGTAYEKSFNRADVFKRHLTSVHNVEQTPPNSRKPGAGGSSSNSSNAGGNGNSADNLLMRTSHIGGGAQCSICHNRFAAPQDFYEHLDDCVLNVIVPTGSRTLPHGSQLPQPKPNQLSQEPDSAVGKTEDQITVDTSGTVRHEHSLREEKIEVEPQQSQHHHHR</sequence>
<feature type="region of interest" description="Disordered" evidence="1">
    <location>
        <begin position="933"/>
        <end position="967"/>
    </location>
</feature>
<feature type="compositionally biased region" description="Basic and acidic residues" evidence="1">
    <location>
        <begin position="1169"/>
        <end position="1182"/>
    </location>
</feature>
<comment type="caution">
    <text evidence="3">The sequence shown here is derived from an EMBL/GenBank/DDBJ whole genome shotgun (WGS) entry which is preliminary data.</text>
</comment>
<feature type="domain" description="C2H2-type" evidence="2">
    <location>
        <begin position="1097"/>
        <end position="1117"/>
    </location>
</feature>
<dbReference type="Proteomes" id="UP000813444">
    <property type="component" value="Unassembled WGS sequence"/>
</dbReference>
<dbReference type="OrthoDB" id="4738706at2759"/>
<feature type="domain" description="C2H2-type" evidence="2">
    <location>
        <begin position="990"/>
        <end position="1017"/>
    </location>
</feature>
<reference evidence="3" key="1">
    <citation type="journal article" date="2021" name="Nat. Commun.">
        <title>Genetic determinants of endophytism in the Arabidopsis root mycobiome.</title>
        <authorList>
            <person name="Mesny F."/>
            <person name="Miyauchi S."/>
            <person name="Thiergart T."/>
            <person name="Pickel B."/>
            <person name="Atanasova L."/>
            <person name="Karlsson M."/>
            <person name="Huettel B."/>
            <person name="Barry K.W."/>
            <person name="Haridas S."/>
            <person name="Chen C."/>
            <person name="Bauer D."/>
            <person name="Andreopoulos W."/>
            <person name="Pangilinan J."/>
            <person name="LaButti K."/>
            <person name="Riley R."/>
            <person name="Lipzen A."/>
            <person name="Clum A."/>
            <person name="Drula E."/>
            <person name="Henrissat B."/>
            <person name="Kohler A."/>
            <person name="Grigoriev I.V."/>
            <person name="Martin F.M."/>
            <person name="Hacquard S."/>
        </authorList>
    </citation>
    <scope>NUCLEOTIDE SEQUENCE</scope>
    <source>
        <strain evidence="3">MPI-CAGE-CH-0235</strain>
    </source>
</reference>
<dbReference type="InterPro" id="IPR013087">
    <property type="entry name" value="Znf_C2H2_type"/>
</dbReference>
<feature type="compositionally biased region" description="Polar residues" evidence="1">
    <location>
        <begin position="948"/>
        <end position="958"/>
    </location>
</feature>
<evidence type="ECO:0000259" key="2">
    <source>
        <dbReference type="SMART" id="SM00355"/>
    </source>
</evidence>
<feature type="domain" description="C2H2-type" evidence="2">
    <location>
        <begin position="149"/>
        <end position="176"/>
    </location>
</feature>
<feature type="domain" description="C2H2-type" evidence="2">
    <location>
        <begin position="779"/>
        <end position="805"/>
    </location>
</feature>
<feature type="region of interest" description="Disordered" evidence="1">
    <location>
        <begin position="1132"/>
        <end position="1193"/>
    </location>
</feature>
<organism evidence="3 4">
    <name type="scientific">Stachybotrys elegans</name>
    <dbReference type="NCBI Taxonomy" id="80388"/>
    <lineage>
        <taxon>Eukaryota</taxon>
        <taxon>Fungi</taxon>
        <taxon>Dikarya</taxon>
        <taxon>Ascomycota</taxon>
        <taxon>Pezizomycotina</taxon>
        <taxon>Sordariomycetes</taxon>
        <taxon>Hypocreomycetidae</taxon>
        <taxon>Hypocreales</taxon>
        <taxon>Stachybotryaceae</taxon>
        <taxon>Stachybotrys</taxon>
    </lineage>
</organism>
<feature type="compositionally biased region" description="Polar residues" evidence="1">
    <location>
        <begin position="1137"/>
        <end position="1150"/>
    </location>
</feature>
<feature type="domain" description="C2H2-type" evidence="2">
    <location>
        <begin position="1022"/>
        <end position="1052"/>
    </location>
</feature>
<dbReference type="PANTHER" id="PTHR42031:SF1">
    <property type="entry name" value="KEY LIME PATHOGENICITY PROTEIN"/>
    <property type="match status" value="1"/>
</dbReference>
<keyword evidence="4" id="KW-1185">Reference proteome</keyword>
<dbReference type="EMBL" id="JAGPNK010000002">
    <property type="protein sequence ID" value="KAH7326693.1"/>
    <property type="molecule type" value="Genomic_DNA"/>
</dbReference>
<feature type="region of interest" description="Disordered" evidence="1">
    <location>
        <begin position="1050"/>
        <end position="1084"/>
    </location>
</feature>
<accession>A0A8K0SWY1</accession>
<dbReference type="SMART" id="SM00355">
    <property type="entry name" value="ZnF_C2H2"/>
    <property type="match status" value="6"/>
</dbReference>
<name>A0A8K0SWY1_9HYPO</name>
<feature type="domain" description="C2H2-type" evidence="2">
    <location>
        <begin position="963"/>
        <end position="984"/>
    </location>
</feature>
<dbReference type="SUPFAM" id="SSF57667">
    <property type="entry name" value="beta-beta-alpha zinc fingers"/>
    <property type="match status" value="1"/>
</dbReference>
<evidence type="ECO:0000256" key="1">
    <source>
        <dbReference type="SAM" id="MobiDB-lite"/>
    </source>
</evidence>
<dbReference type="Pfam" id="PF25438">
    <property type="entry name" value="DUF7896"/>
    <property type="match status" value="1"/>
</dbReference>
<proteinExistence type="predicted"/>
<feature type="region of interest" description="Disordered" evidence="1">
    <location>
        <begin position="668"/>
        <end position="715"/>
    </location>
</feature>
<feature type="compositionally biased region" description="Low complexity" evidence="1">
    <location>
        <begin position="228"/>
        <end position="238"/>
    </location>
</feature>
<evidence type="ECO:0000313" key="3">
    <source>
        <dbReference type="EMBL" id="KAH7326693.1"/>
    </source>
</evidence>
<feature type="region of interest" description="Disordered" evidence="1">
    <location>
        <begin position="173"/>
        <end position="250"/>
    </location>
</feature>
<feature type="compositionally biased region" description="Polar residues" evidence="1">
    <location>
        <begin position="1050"/>
        <end position="1060"/>
    </location>
</feature>
<dbReference type="InterPro" id="IPR036236">
    <property type="entry name" value="Znf_C2H2_sf"/>
</dbReference>
<dbReference type="AlphaFoldDB" id="A0A8K0SWY1"/>
<dbReference type="PANTHER" id="PTHR42031">
    <property type="entry name" value="KEY LIME PATHOGENICITY PROTEIN"/>
    <property type="match status" value="1"/>
</dbReference>
<feature type="compositionally biased region" description="Polar residues" evidence="1">
    <location>
        <begin position="933"/>
        <end position="942"/>
    </location>
</feature>
<dbReference type="Gene3D" id="3.30.160.60">
    <property type="entry name" value="Classic Zinc Finger"/>
    <property type="match status" value="1"/>
</dbReference>
<feature type="compositionally biased region" description="Basic and acidic residues" evidence="1">
    <location>
        <begin position="173"/>
        <end position="188"/>
    </location>
</feature>
<dbReference type="InterPro" id="IPR057218">
    <property type="entry name" value="DUF7896"/>
</dbReference>
<evidence type="ECO:0000313" key="4">
    <source>
        <dbReference type="Proteomes" id="UP000813444"/>
    </source>
</evidence>
<gene>
    <name evidence="3" type="ORF">B0I35DRAFT_475313</name>
</gene>